<evidence type="ECO:0000256" key="7">
    <source>
        <dbReference type="ARBA" id="ARBA00023242"/>
    </source>
</evidence>
<feature type="domain" description="CST complex subunit Stn1 N-terminal" evidence="12">
    <location>
        <begin position="77"/>
        <end position="127"/>
    </location>
</feature>
<dbReference type="InterPro" id="IPR036390">
    <property type="entry name" value="WH_DNA-bd_sf"/>
</dbReference>
<dbReference type="GO" id="GO:0043047">
    <property type="term" value="F:single-stranded telomeric DNA binding"/>
    <property type="evidence" value="ECO:0007669"/>
    <property type="project" value="UniProtKB-UniRule"/>
</dbReference>
<comment type="subunit">
    <text evidence="10">Component of the CST complex.</text>
</comment>
<dbReference type="EMBL" id="OX395130">
    <property type="protein sequence ID" value="CAI5775087.1"/>
    <property type="molecule type" value="Genomic_DNA"/>
</dbReference>
<dbReference type="InterPro" id="IPR040260">
    <property type="entry name" value="RFA2-like"/>
</dbReference>
<dbReference type="InterPro" id="IPR042082">
    <property type="entry name" value="CST_Stn1_wHTH1_sf"/>
</dbReference>
<dbReference type="InterPro" id="IPR036388">
    <property type="entry name" value="WH-like_DNA-bd_sf"/>
</dbReference>
<protein>
    <recommendedName>
        <fullName evidence="3 10">CST complex subunit STN1</fullName>
    </recommendedName>
    <alternativeName>
        <fullName evidence="9 10">Oligonucleotide/oligosaccharide-binding fold-containing protein 1</fullName>
    </alternativeName>
    <alternativeName>
        <fullName evidence="8 10">Suppressor of cdc thirteen homolog</fullName>
    </alternativeName>
</protein>
<dbReference type="PANTHER" id="PTHR13989">
    <property type="entry name" value="REPLICATION PROTEIN A-RELATED"/>
    <property type="match status" value="1"/>
</dbReference>
<evidence type="ECO:0000313" key="13">
    <source>
        <dbReference type="EMBL" id="CAI5775087.1"/>
    </source>
</evidence>
<evidence type="ECO:0000259" key="11">
    <source>
        <dbReference type="Pfam" id="PF09170"/>
    </source>
</evidence>
<sequence length="400" mass="46291">MQPLKYRPWNLEFIDSPVRVDHLQIRLANIWSEALPVLATESEEEVPSLLWGLDPIFSAFARLYIKDVQEMKESKQVPGIFFYNRHPVRQVDILGTVVLIKERDACYTYGVDDGTGVISCTCWKNPLAQQRSLSDFRPHPSTSSGLDLAEQIRKLEVAVCQKTRLEIGDTIRVRGCIQIFRQQREIKASMYYKVDDPMCEVLISRMLELPHLYRDIYDQPFQLQEEAQSQGAAYMLGSITELSKKIRDFLLKNKIQSFYQQELETVEALVSLVKEDGPRTAEQTDSKDGPCSKLIRDSFTEAIKVLQKKGVLFQKSKNPQDMYFVTEQDKELHKVTLEVLRADCKRPKYAEKGCHLNYILNCIQQRYSPFVSKDVIHCLLDWMETNSDVVTTMEGYYTVF</sequence>
<reference evidence="13" key="1">
    <citation type="submission" date="2022-12" db="EMBL/GenBank/DDBJ databases">
        <authorList>
            <person name="Alioto T."/>
            <person name="Alioto T."/>
            <person name="Gomez Garrido J."/>
        </authorList>
    </citation>
    <scope>NUCLEOTIDE SEQUENCE</scope>
</reference>
<dbReference type="FunFam" id="1.10.10.10:FF:000275">
    <property type="entry name" value="CST complex subunit STN1"/>
    <property type="match status" value="1"/>
</dbReference>
<evidence type="ECO:0000256" key="9">
    <source>
        <dbReference type="ARBA" id="ARBA00030852"/>
    </source>
</evidence>
<dbReference type="InterPro" id="IPR015253">
    <property type="entry name" value="CST_STN1_C"/>
</dbReference>
<evidence type="ECO:0000256" key="2">
    <source>
        <dbReference type="ARBA" id="ARBA00004574"/>
    </source>
</evidence>
<dbReference type="PIRSF" id="PIRSF036950">
    <property type="entry name" value="UCP036950"/>
    <property type="match status" value="1"/>
</dbReference>
<dbReference type="AlphaFoldDB" id="A0AA35P818"/>
<dbReference type="SUPFAM" id="SSF50249">
    <property type="entry name" value="Nucleic acid-binding proteins"/>
    <property type="match status" value="1"/>
</dbReference>
<evidence type="ECO:0000256" key="10">
    <source>
        <dbReference type="PIRNR" id="PIRNR036950"/>
    </source>
</evidence>
<dbReference type="CDD" id="cd04483">
    <property type="entry name" value="hOBFC1_like"/>
    <property type="match status" value="1"/>
</dbReference>
<dbReference type="Pfam" id="PF09170">
    <property type="entry name" value="STN1_2"/>
    <property type="match status" value="1"/>
</dbReference>
<keyword evidence="6 10" id="KW-0238">DNA-binding</keyword>
<evidence type="ECO:0000256" key="1">
    <source>
        <dbReference type="ARBA" id="ARBA00004123"/>
    </source>
</evidence>
<dbReference type="GO" id="GO:1990879">
    <property type="term" value="C:CST complex"/>
    <property type="evidence" value="ECO:0007669"/>
    <property type="project" value="InterPro"/>
</dbReference>
<evidence type="ECO:0000256" key="4">
    <source>
        <dbReference type="ARBA" id="ARBA00022454"/>
    </source>
</evidence>
<dbReference type="Gene3D" id="2.40.50.140">
    <property type="entry name" value="Nucleic acid-binding proteins"/>
    <property type="match status" value="1"/>
</dbReference>
<keyword evidence="14" id="KW-1185">Reference proteome</keyword>
<dbReference type="Proteomes" id="UP001178461">
    <property type="component" value="Chromosome 5"/>
</dbReference>
<comment type="function">
    <text evidence="10">Component of the CST complex. The CST complex binds single-stranded DNA with high affinity in a sequence-independent manner, while isolated subunits bind DNA with low affinity by themselves.</text>
</comment>
<dbReference type="FunFam" id="2.40.50.140:FF:000181">
    <property type="entry name" value="CST complex subunit STN1"/>
    <property type="match status" value="1"/>
</dbReference>
<dbReference type="Gene3D" id="1.10.10.980">
    <property type="entry name" value="CST, Suppressor of Cdc13 homolog, complex subunit STN1, N-terminal domain"/>
    <property type="match status" value="1"/>
</dbReference>
<dbReference type="SUPFAM" id="SSF46785">
    <property type="entry name" value="Winged helix' DNA-binding domain"/>
    <property type="match status" value="1"/>
</dbReference>
<dbReference type="GO" id="GO:0010833">
    <property type="term" value="P:telomere maintenance via telomere lengthening"/>
    <property type="evidence" value="ECO:0007669"/>
    <property type="project" value="UniProtKB-UniRule"/>
</dbReference>
<keyword evidence="5 10" id="KW-0779">Telomere</keyword>
<organism evidence="13 14">
    <name type="scientific">Podarcis lilfordi</name>
    <name type="common">Lilford's wall lizard</name>
    <dbReference type="NCBI Taxonomy" id="74358"/>
    <lineage>
        <taxon>Eukaryota</taxon>
        <taxon>Metazoa</taxon>
        <taxon>Chordata</taxon>
        <taxon>Craniata</taxon>
        <taxon>Vertebrata</taxon>
        <taxon>Euteleostomi</taxon>
        <taxon>Lepidosauria</taxon>
        <taxon>Squamata</taxon>
        <taxon>Bifurcata</taxon>
        <taxon>Unidentata</taxon>
        <taxon>Episquamata</taxon>
        <taxon>Laterata</taxon>
        <taxon>Lacertibaenia</taxon>
        <taxon>Lacertidae</taxon>
        <taxon>Podarcis</taxon>
    </lineage>
</organism>
<dbReference type="PANTHER" id="PTHR13989:SF33">
    <property type="entry name" value="CST COMPLEX SUBUNIT STN1"/>
    <property type="match status" value="1"/>
</dbReference>
<evidence type="ECO:0000259" key="12">
    <source>
        <dbReference type="Pfam" id="PF10451"/>
    </source>
</evidence>
<dbReference type="InterPro" id="IPR012340">
    <property type="entry name" value="NA-bd_OB-fold"/>
</dbReference>
<dbReference type="InterPro" id="IPR018856">
    <property type="entry name" value="Stn1_N"/>
</dbReference>
<dbReference type="InterPro" id="IPR014647">
    <property type="entry name" value="Stn1"/>
</dbReference>
<dbReference type="Gene3D" id="1.10.10.10">
    <property type="entry name" value="Winged helix-like DNA-binding domain superfamily/Winged helix DNA-binding domain"/>
    <property type="match status" value="1"/>
</dbReference>
<keyword evidence="7 10" id="KW-0539">Nucleus</keyword>
<feature type="domain" description="Stn1 C-terminal" evidence="11">
    <location>
        <begin position="239"/>
        <end position="400"/>
    </location>
</feature>
<dbReference type="Pfam" id="PF10451">
    <property type="entry name" value="Stn1"/>
    <property type="match status" value="1"/>
</dbReference>
<proteinExistence type="predicted"/>
<name>A0AA35P818_9SAUR</name>
<accession>A0AA35P818</accession>
<evidence type="ECO:0000256" key="8">
    <source>
        <dbReference type="ARBA" id="ARBA00030039"/>
    </source>
</evidence>
<evidence type="ECO:0000256" key="5">
    <source>
        <dbReference type="ARBA" id="ARBA00022895"/>
    </source>
</evidence>
<comment type="subcellular location">
    <subcellularLocation>
        <location evidence="2">Chromosome</location>
        <location evidence="2">Telomere</location>
    </subcellularLocation>
    <subcellularLocation>
        <location evidence="1 10">Nucleus</location>
    </subcellularLocation>
</comment>
<dbReference type="GO" id="GO:0016233">
    <property type="term" value="P:telomere capping"/>
    <property type="evidence" value="ECO:0007669"/>
    <property type="project" value="InterPro"/>
</dbReference>
<evidence type="ECO:0000256" key="3">
    <source>
        <dbReference type="ARBA" id="ARBA00017411"/>
    </source>
</evidence>
<keyword evidence="4 10" id="KW-0158">Chromosome</keyword>
<gene>
    <name evidence="13" type="ORF">PODLI_1B040615</name>
</gene>
<evidence type="ECO:0000256" key="6">
    <source>
        <dbReference type="ARBA" id="ARBA00023125"/>
    </source>
</evidence>
<evidence type="ECO:0000313" key="14">
    <source>
        <dbReference type="Proteomes" id="UP001178461"/>
    </source>
</evidence>